<name>A0AAV8UZX6_9RHOD</name>
<dbReference type="PROSITE" id="PS50294">
    <property type="entry name" value="WD_REPEATS_REGION"/>
    <property type="match status" value="5"/>
</dbReference>
<feature type="repeat" description="WD" evidence="6">
    <location>
        <begin position="312"/>
        <end position="354"/>
    </location>
</feature>
<dbReference type="GO" id="GO:0005847">
    <property type="term" value="C:mRNA cleavage and polyadenylation specificity factor complex"/>
    <property type="evidence" value="ECO:0007669"/>
    <property type="project" value="TreeGrafter"/>
</dbReference>
<keyword evidence="4" id="KW-0677">Repeat</keyword>
<feature type="region of interest" description="Disordered" evidence="7">
    <location>
        <begin position="384"/>
        <end position="507"/>
    </location>
</feature>
<dbReference type="PROSITE" id="PS00678">
    <property type="entry name" value="WD_REPEATS_1"/>
    <property type="match status" value="1"/>
</dbReference>
<dbReference type="InterPro" id="IPR045245">
    <property type="entry name" value="Pfs2-like"/>
</dbReference>
<dbReference type="SMART" id="SM00320">
    <property type="entry name" value="WD40"/>
    <property type="match status" value="7"/>
</dbReference>
<dbReference type="Gene3D" id="2.130.10.10">
    <property type="entry name" value="YVTN repeat-like/Quinoprotein amine dehydrogenase"/>
    <property type="match status" value="3"/>
</dbReference>
<keyword evidence="9" id="KW-1185">Reference proteome</keyword>
<dbReference type="InterPro" id="IPR015943">
    <property type="entry name" value="WD40/YVTN_repeat-like_dom_sf"/>
</dbReference>
<dbReference type="AlphaFoldDB" id="A0AAV8UZX6"/>
<feature type="repeat" description="WD" evidence="6">
    <location>
        <begin position="228"/>
        <end position="269"/>
    </location>
</feature>
<dbReference type="FunFam" id="2.130.10.10:FF:000069">
    <property type="entry name" value="WD repeat domain 33"/>
    <property type="match status" value="1"/>
</dbReference>
<keyword evidence="5" id="KW-0539">Nucleus</keyword>
<reference evidence="8 9" key="1">
    <citation type="journal article" date="2023" name="Nat. Commun.">
        <title>Origin of minicircular mitochondrial genomes in red algae.</title>
        <authorList>
            <person name="Lee Y."/>
            <person name="Cho C.H."/>
            <person name="Lee Y.M."/>
            <person name="Park S.I."/>
            <person name="Yang J.H."/>
            <person name="West J.A."/>
            <person name="Bhattacharya D."/>
            <person name="Yoon H.S."/>
        </authorList>
    </citation>
    <scope>NUCLEOTIDE SEQUENCE [LARGE SCALE GENOMIC DNA]</scope>
    <source>
        <strain evidence="8 9">CCMP1338</strain>
        <tissue evidence="8">Whole cell</tissue>
    </source>
</reference>
<evidence type="ECO:0000256" key="6">
    <source>
        <dbReference type="PROSITE-ProRule" id="PRU00221"/>
    </source>
</evidence>
<evidence type="ECO:0000313" key="9">
    <source>
        <dbReference type="Proteomes" id="UP001157974"/>
    </source>
</evidence>
<organism evidence="8 9">
    <name type="scientific">Rhodosorus marinus</name>
    <dbReference type="NCBI Taxonomy" id="101924"/>
    <lineage>
        <taxon>Eukaryota</taxon>
        <taxon>Rhodophyta</taxon>
        <taxon>Stylonematophyceae</taxon>
        <taxon>Stylonematales</taxon>
        <taxon>Stylonemataceae</taxon>
        <taxon>Rhodosorus</taxon>
    </lineage>
</organism>
<feature type="compositionally biased region" description="Polar residues" evidence="7">
    <location>
        <begin position="411"/>
        <end position="421"/>
    </location>
</feature>
<dbReference type="FunFam" id="2.130.10.10:FF:000085">
    <property type="entry name" value="WD repeat domain 33"/>
    <property type="match status" value="1"/>
</dbReference>
<feature type="repeat" description="WD" evidence="6">
    <location>
        <begin position="270"/>
        <end position="311"/>
    </location>
</feature>
<dbReference type="InterPro" id="IPR019775">
    <property type="entry name" value="WD40_repeat_CS"/>
</dbReference>
<protein>
    <recommendedName>
        <fullName evidence="10">Anaphase-promoting complex subunit 4 WD40 domain-containing protein</fullName>
    </recommendedName>
</protein>
<dbReference type="PROSITE" id="PS50082">
    <property type="entry name" value="WD_REPEATS_2"/>
    <property type="match status" value="6"/>
</dbReference>
<dbReference type="SUPFAM" id="SSF50978">
    <property type="entry name" value="WD40 repeat-like"/>
    <property type="match status" value="1"/>
</dbReference>
<evidence type="ECO:0000256" key="3">
    <source>
        <dbReference type="ARBA" id="ARBA00022664"/>
    </source>
</evidence>
<dbReference type="PANTHER" id="PTHR22836:SF0">
    <property type="entry name" value="PRE-MRNA 3' END PROCESSING PROTEIN WDR33"/>
    <property type="match status" value="1"/>
</dbReference>
<evidence type="ECO:0000256" key="7">
    <source>
        <dbReference type="SAM" id="MobiDB-lite"/>
    </source>
</evidence>
<gene>
    <name evidence="8" type="ORF">NDN08_008287</name>
</gene>
<dbReference type="InterPro" id="IPR020472">
    <property type="entry name" value="WD40_PAC1"/>
</dbReference>
<dbReference type="InterPro" id="IPR036322">
    <property type="entry name" value="WD40_repeat_dom_sf"/>
</dbReference>
<dbReference type="Pfam" id="PF00400">
    <property type="entry name" value="WD40"/>
    <property type="match status" value="6"/>
</dbReference>
<accession>A0AAV8UZX6</accession>
<feature type="repeat" description="WD" evidence="6">
    <location>
        <begin position="356"/>
        <end position="387"/>
    </location>
</feature>
<dbReference type="PANTHER" id="PTHR22836">
    <property type="entry name" value="WD40 REPEAT PROTEIN"/>
    <property type="match status" value="1"/>
</dbReference>
<evidence type="ECO:0000313" key="8">
    <source>
        <dbReference type="EMBL" id="KAJ8908193.1"/>
    </source>
</evidence>
<dbReference type="CDD" id="cd00200">
    <property type="entry name" value="WD40"/>
    <property type="match status" value="1"/>
</dbReference>
<feature type="repeat" description="WD" evidence="6">
    <location>
        <begin position="186"/>
        <end position="227"/>
    </location>
</feature>
<comment type="caution">
    <text evidence="8">The sequence shown here is derived from an EMBL/GenBank/DDBJ whole genome shotgun (WGS) entry which is preliminary data.</text>
</comment>
<feature type="compositionally biased region" description="Polar residues" evidence="7">
    <location>
        <begin position="436"/>
        <end position="445"/>
    </location>
</feature>
<sequence>MSGYSNYGGSMGGGGGGGSYGRGGNKEVFDGKQLRRAVQRRTVDYNSSAMRWFLDRTWKNEVGEAPMPQPVYEASLDLVPPAAPIMKANPVTSVCTKFVHSSVNKPRCPINACRWTPEGKRLITGASTGEFTLWNGLTFNFETILQAHDSAVRSMIWSHNEYWMVTGDHQGLIKYWQSNMNNLKAFQAHEESIRDISFAVSDLKFASCSDDGAIKVWDFERVEEERTLKGHGWDVRCIDWHPILPIIASGSKDSLIKIWDAKSGKNLTTLHGHKNTIAKIKWNMNGNWLLTGSRDQLVKVFDIRTMKEFQTLRGHKREVTSMQWHPVHEDLFVSGAWDGAICYWVIGQDQPIASVTTAHQSSVWDLDWHPLGHILVSASNDHTTKFWTRNRPGDTMSDRYVNAEGKEEDPASTTSQPSQRPRLSRDSDGSAGRGFRSNQTYQGNHRQGPPQGRGPSYHQGGPPSSPRGIGAHPGNSPRGTGRPAPQIPPGGGHARGGLSQHTGGRDILQRQWRAFNNEGGRTRLIQQLKLG</sequence>
<dbReference type="Proteomes" id="UP001157974">
    <property type="component" value="Unassembled WGS sequence"/>
</dbReference>
<evidence type="ECO:0008006" key="10">
    <source>
        <dbReference type="Google" id="ProtNLM"/>
    </source>
</evidence>
<evidence type="ECO:0000256" key="5">
    <source>
        <dbReference type="ARBA" id="ARBA00023242"/>
    </source>
</evidence>
<dbReference type="InterPro" id="IPR001680">
    <property type="entry name" value="WD40_rpt"/>
</dbReference>
<dbReference type="EMBL" id="JAMWBK010000002">
    <property type="protein sequence ID" value="KAJ8908193.1"/>
    <property type="molecule type" value="Genomic_DNA"/>
</dbReference>
<feature type="repeat" description="WD" evidence="6">
    <location>
        <begin position="145"/>
        <end position="177"/>
    </location>
</feature>
<dbReference type="PRINTS" id="PR00320">
    <property type="entry name" value="GPROTEINBRPT"/>
</dbReference>
<evidence type="ECO:0000256" key="4">
    <source>
        <dbReference type="ARBA" id="ARBA00022737"/>
    </source>
</evidence>
<keyword evidence="2 6" id="KW-0853">WD repeat</keyword>
<evidence type="ECO:0000256" key="2">
    <source>
        <dbReference type="ARBA" id="ARBA00022574"/>
    </source>
</evidence>
<evidence type="ECO:0000256" key="1">
    <source>
        <dbReference type="ARBA" id="ARBA00004123"/>
    </source>
</evidence>
<proteinExistence type="predicted"/>
<dbReference type="GO" id="GO:0031124">
    <property type="term" value="P:mRNA 3'-end processing"/>
    <property type="evidence" value="ECO:0007669"/>
    <property type="project" value="InterPro"/>
</dbReference>
<keyword evidence="3" id="KW-0507">mRNA processing</keyword>
<comment type="subcellular location">
    <subcellularLocation>
        <location evidence="1">Nucleus</location>
    </subcellularLocation>
</comment>